<dbReference type="AlphaFoldDB" id="A0A101V456"/>
<comment type="caution">
    <text evidence="1">The sequence shown here is derived from an EMBL/GenBank/DDBJ whole genome shotgun (WGS) entry which is preliminary data.</text>
</comment>
<accession>A0A101V456</accession>
<dbReference type="EMBL" id="LMXB01000019">
    <property type="protein sequence ID" value="KUO22153.1"/>
    <property type="molecule type" value="Genomic_DNA"/>
</dbReference>
<sequence>MKRPKIDHAAATLELRASGLEPVEPYPGVTSKPFAVRCIQPKCKGHVEPFPAYLSVVRSLAKKGRVGCVHCNKRHRANQRRTDMIRLGNMLPMVEIPDVKTAVRSWCLRCWRICEPGPRLDNIKNGKQGGCEHCGGKRRLSDDVARQRAREWGYSPDPDIPYTNDATKWPGRCLAKGHYCEPVLNSQKRQGPCESCADHGFKPHLPAILYLVVKPDLVAAKIGICEDSPKNRRLYEHALNGWITIETMRFAVGADARRVETALVQSWRARNLQPVLDNGYGYEGYTETVSLNATQVSEIWPAVVGIAERVLATPHVPLGPAR</sequence>
<dbReference type="OrthoDB" id="5115445at2"/>
<proteinExistence type="predicted"/>
<evidence type="ECO:0000313" key="1">
    <source>
        <dbReference type="EMBL" id="KUO22153.1"/>
    </source>
</evidence>
<name>A0A101V456_9ACTN</name>
<dbReference type="RefSeq" id="WP_067017138.1">
    <property type="nucleotide sequence ID" value="NZ_KQ949076.1"/>
</dbReference>
<dbReference type="Proteomes" id="UP000053260">
    <property type="component" value="Unassembled WGS sequence"/>
</dbReference>
<gene>
    <name evidence="1" type="ORF">AQJ91_06165</name>
</gene>
<dbReference type="STRING" id="909626.AQJ91_06165"/>
<organism evidence="1 2">
    <name type="scientific">Streptomyces dysideae</name>
    <dbReference type="NCBI Taxonomy" id="909626"/>
    <lineage>
        <taxon>Bacteria</taxon>
        <taxon>Bacillati</taxon>
        <taxon>Actinomycetota</taxon>
        <taxon>Actinomycetes</taxon>
        <taxon>Kitasatosporales</taxon>
        <taxon>Streptomycetaceae</taxon>
        <taxon>Streptomyces</taxon>
    </lineage>
</organism>
<evidence type="ECO:0000313" key="2">
    <source>
        <dbReference type="Proteomes" id="UP000053260"/>
    </source>
</evidence>
<keyword evidence="2" id="KW-1185">Reference proteome</keyword>
<reference evidence="1 2" key="1">
    <citation type="submission" date="2015-10" db="EMBL/GenBank/DDBJ databases">
        <title>Draft genome sequence of Streptomyces sp. RV15, isolated from a marine sponge.</title>
        <authorList>
            <person name="Ruckert C."/>
            <person name="Abdelmohsen U.R."/>
            <person name="Winkler A."/>
            <person name="Hentschel U."/>
            <person name="Kalinowski J."/>
            <person name="Kampfer P."/>
            <person name="Glaeser S."/>
        </authorList>
    </citation>
    <scope>NUCLEOTIDE SEQUENCE [LARGE SCALE GENOMIC DNA]</scope>
    <source>
        <strain evidence="1 2">RV15</strain>
    </source>
</reference>
<protein>
    <submittedName>
        <fullName evidence="1">Uncharacterized protein</fullName>
    </submittedName>
</protein>